<evidence type="ECO:0000256" key="1">
    <source>
        <dbReference type="ARBA" id="ARBA00004141"/>
    </source>
</evidence>
<evidence type="ECO:0000256" key="5">
    <source>
        <dbReference type="SAM" id="Phobius"/>
    </source>
</evidence>
<dbReference type="RefSeq" id="WP_176069552.1">
    <property type="nucleotide sequence ID" value="NZ_JABWMJ010000005.1"/>
</dbReference>
<dbReference type="GO" id="GO:0016020">
    <property type="term" value="C:membrane"/>
    <property type="evidence" value="ECO:0007669"/>
    <property type="project" value="UniProtKB-SubCell"/>
</dbReference>
<organism evidence="7 8">
    <name type="scientific">Piscinibacter koreensis</name>
    <dbReference type="NCBI Taxonomy" id="2742824"/>
    <lineage>
        <taxon>Bacteria</taxon>
        <taxon>Pseudomonadati</taxon>
        <taxon>Pseudomonadota</taxon>
        <taxon>Betaproteobacteria</taxon>
        <taxon>Burkholderiales</taxon>
        <taxon>Sphaerotilaceae</taxon>
        <taxon>Piscinibacter</taxon>
    </lineage>
</organism>
<comment type="caution">
    <text evidence="7">The sequence shown here is derived from an EMBL/GenBank/DDBJ whole genome shotgun (WGS) entry which is preliminary data.</text>
</comment>
<evidence type="ECO:0000256" key="3">
    <source>
        <dbReference type="ARBA" id="ARBA00022989"/>
    </source>
</evidence>
<evidence type="ECO:0000256" key="2">
    <source>
        <dbReference type="ARBA" id="ARBA00022692"/>
    </source>
</evidence>
<keyword evidence="4 5" id="KW-0472">Membrane</keyword>
<evidence type="ECO:0000259" key="6">
    <source>
        <dbReference type="Pfam" id="PF07298"/>
    </source>
</evidence>
<sequence>MFVLVAGLLLFLGIHSVRIVAPSWRDAQLAARGEGRWKGLYSVVSAIGLVLLIVGYGRARATPVVLYLPPPGLRHLALLLTLPVFPLLVATYARGAIAATVRHPMLAAVLLWALAHLLANGTLADLLLFGAFFVWAFADLMSALRRPAPAAASARWGRNDAIAIGVGLALYAAFAGFAHRWLIGVSPLG</sequence>
<feature type="transmembrane region" description="Helical" evidence="5">
    <location>
        <begin position="109"/>
        <end position="140"/>
    </location>
</feature>
<dbReference type="EMBL" id="JABWMJ010000005">
    <property type="protein sequence ID" value="NUZ06716.1"/>
    <property type="molecule type" value="Genomic_DNA"/>
</dbReference>
<evidence type="ECO:0000256" key="4">
    <source>
        <dbReference type="ARBA" id="ARBA00023136"/>
    </source>
</evidence>
<feature type="transmembrane region" description="Helical" evidence="5">
    <location>
        <begin position="76"/>
        <end position="97"/>
    </location>
</feature>
<reference evidence="7 8" key="1">
    <citation type="submission" date="2020-06" db="EMBL/GenBank/DDBJ databases">
        <title>Schlegella sp. ID0723 isolated from air conditioner.</title>
        <authorList>
            <person name="Kim D.Y."/>
            <person name="Kim D.-U."/>
        </authorList>
    </citation>
    <scope>NUCLEOTIDE SEQUENCE [LARGE SCALE GENOMIC DNA]</scope>
    <source>
        <strain evidence="7 8">ID0723</strain>
    </source>
</reference>
<keyword evidence="2 5" id="KW-0812">Transmembrane</keyword>
<accession>A0A7Y6NP65</accession>
<proteinExistence type="predicted"/>
<name>A0A7Y6NP65_9BURK</name>
<keyword evidence="8" id="KW-1185">Reference proteome</keyword>
<keyword evidence="3 5" id="KW-1133">Transmembrane helix</keyword>
<evidence type="ECO:0000313" key="7">
    <source>
        <dbReference type="EMBL" id="NUZ06716.1"/>
    </source>
</evidence>
<feature type="transmembrane region" description="Helical" evidence="5">
    <location>
        <begin position="40"/>
        <end position="56"/>
    </location>
</feature>
<feature type="domain" description="NnrU" evidence="6">
    <location>
        <begin position="3"/>
        <end position="187"/>
    </location>
</feature>
<gene>
    <name evidence="7" type="ORF">HQN59_13185</name>
</gene>
<dbReference type="Proteomes" id="UP000529637">
    <property type="component" value="Unassembled WGS sequence"/>
</dbReference>
<dbReference type="InterPro" id="IPR009915">
    <property type="entry name" value="NnrU_dom"/>
</dbReference>
<dbReference type="Pfam" id="PF07298">
    <property type="entry name" value="NnrU"/>
    <property type="match status" value="1"/>
</dbReference>
<comment type="subcellular location">
    <subcellularLocation>
        <location evidence="1">Membrane</location>
        <topology evidence="1">Multi-pass membrane protein</topology>
    </subcellularLocation>
</comment>
<dbReference type="AlphaFoldDB" id="A0A7Y6NP65"/>
<feature type="transmembrane region" description="Helical" evidence="5">
    <location>
        <begin position="161"/>
        <end position="183"/>
    </location>
</feature>
<evidence type="ECO:0000313" key="8">
    <source>
        <dbReference type="Proteomes" id="UP000529637"/>
    </source>
</evidence>
<protein>
    <submittedName>
        <fullName evidence="7">NnrU family protein</fullName>
    </submittedName>
</protein>